<dbReference type="PRINTS" id="PR00252">
    <property type="entry name" value="NRIONCHANNEL"/>
</dbReference>
<evidence type="ECO:0000313" key="10">
    <source>
        <dbReference type="Proteomes" id="UP000694844"/>
    </source>
</evidence>
<dbReference type="GO" id="GO:0016020">
    <property type="term" value="C:membrane"/>
    <property type="evidence" value="ECO:0007669"/>
    <property type="project" value="UniProtKB-SubCell"/>
</dbReference>
<evidence type="ECO:0000259" key="8">
    <source>
        <dbReference type="Pfam" id="PF02931"/>
    </source>
</evidence>
<dbReference type="InterPro" id="IPR006201">
    <property type="entry name" value="Neur_channel"/>
</dbReference>
<evidence type="ECO:0000256" key="7">
    <source>
        <dbReference type="SAM" id="SignalP"/>
    </source>
</evidence>
<dbReference type="InterPro" id="IPR006202">
    <property type="entry name" value="Neur_chan_lig-bd"/>
</dbReference>
<keyword evidence="2 6" id="KW-0812">Transmembrane</keyword>
<evidence type="ECO:0000256" key="1">
    <source>
        <dbReference type="ARBA" id="ARBA00004141"/>
    </source>
</evidence>
<dbReference type="GeneID" id="111101861"/>
<feature type="transmembrane region" description="Helical" evidence="6">
    <location>
        <begin position="226"/>
        <end position="247"/>
    </location>
</feature>
<dbReference type="InterPro" id="IPR036719">
    <property type="entry name" value="Neuro-gated_channel_TM_sf"/>
</dbReference>
<feature type="chain" id="PRO_5034343600" evidence="7">
    <location>
        <begin position="19"/>
        <end position="410"/>
    </location>
</feature>
<accession>A0A8B8AFD3</accession>
<evidence type="ECO:0000313" key="11">
    <source>
        <dbReference type="RefSeq" id="XP_022290202.1"/>
    </source>
</evidence>
<dbReference type="InterPro" id="IPR038050">
    <property type="entry name" value="Neuro_actylchol_rec"/>
</dbReference>
<dbReference type="KEGG" id="cvn:111101861"/>
<dbReference type="InterPro" id="IPR036734">
    <property type="entry name" value="Neur_chan_lig-bd_sf"/>
</dbReference>
<name>A0A8B8AFD3_CRAVI</name>
<dbReference type="Gene3D" id="2.70.170.10">
    <property type="entry name" value="Neurotransmitter-gated ion-channel ligand-binding domain"/>
    <property type="match status" value="1"/>
</dbReference>
<feature type="domain" description="Neurotransmitter-gated ion-channel transmembrane" evidence="9">
    <location>
        <begin position="232"/>
        <end position="319"/>
    </location>
</feature>
<evidence type="ECO:0000256" key="3">
    <source>
        <dbReference type="ARBA" id="ARBA00022989"/>
    </source>
</evidence>
<comment type="subcellular location">
    <subcellularLocation>
        <location evidence="1">Membrane</location>
        <topology evidence="1">Multi-pass membrane protein</topology>
    </subcellularLocation>
</comment>
<evidence type="ECO:0000256" key="6">
    <source>
        <dbReference type="SAM" id="Phobius"/>
    </source>
</evidence>
<dbReference type="Pfam" id="PF02932">
    <property type="entry name" value="Neur_chan_memb"/>
    <property type="match status" value="1"/>
</dbReference>
<feature type="transmembrane region" description="Helical" evidence="6">
    <location>
        <begin position="386"/>
        <end position="408"/>
    </location>
</feature>
<dbReference type="Proteomes" id="UP000694844">
    <property type="component" value="Chromosome 6"/>
</dbReference>
<dbReference type="PANTHER" id="PTHR18945">
    <property type="entry name" value="NEUROTRANSMITTER GATED ION CHANNEL"/>
    <property type="match status" value="1"/>
</dbReference>
<gene>
    <name evidence="11" type="primary">LOC111101861</name>
</gene>
<dbReference type="GO" id="GO:0004888">
    <property type="term" value="F:transmembrane signaling receptor activity"/>
    <property type="evidence" value="ECO:0007669"/>
    <property type="project" value="InterPro"/>
</dbReference>
<feature type="transmembrane region" description="Helical" evidence="6">
    <location>
        <begin position="290"/>
        <end position="308"/>
    </location>
</feature>
<protein>
    <submittedName>
        <fullName evidence="11">Acetylcholine receptor subunit beta-type unc-29-like</fullName>
    </submittedName>
</protein>
<dbReference type="OrthoDB" id="6153337at2759"/>
<evidence type="ECO:0000259" key="9">
    <source>
        <dbReference type="Pfam" id="PF02932"/>
    </source>
</evidence>
<feature type="domain" description="Neurotransmitter-gated ion-channel ligand-binding" evidence="8">
    <location>
        <begin position="27"/>
        <end position="225"/>
    </location>
</feature>
<feature type="compositionally biased region" description="Basic and acidic residues" evidence="5">
    <location>
        <begin position="354"/>
        <end position="369"/>
    </location>
</feature>
<keyword evidence="4 6" id="KW-0472">Membrane</keyword>
<dbReference type="SUPFAM" id="SSF63712">
    <property type="entry name" value="Nicotinic receptor ligand binding domain-like"/>
    <property type="match status" value="1"/>
</dbReference>
<evidence type="ECO:0000256" key="4">
    <source>
        <dbReference type="ARBA" id="ARBA00023136"/>
    </source>
</evidence>
<dbReference type="FunFam" id="2.70.170.10:FF:000028">
    <property type="entry name" value="AcetylCholine Receptor"/>
    <property type="match status" value="1"/>
</dbReference>
<evidence type="ECO:0000256" key="2">
    <source>
        <dbReference type="ARBA" id="ARBA00022692"/>
    </source>
</evidence>
<feature type="transmembrane region" description="Helical" evidence="6">
    <location>
        <begin position="259"/>
        <end position="278"/>
    </location>
</feature>
<dbReference type="CDD" id="cd19051">
    <property type="entry name" value="LGIC_TM_cation"/>
    <property type="match status" value="1"/>
</dbReference>
<dbReference type="AlphaFoldDB" id="A0A8B8AFD3"/>
<dbReference type="Gene3D" id="1.20.58.390">
    <property type="entry name" value="Neurotransmitter-gated ion-channel transmembrane domain"/>
    <property type="match status" value="1"/>
</dbReference>
<dbReference type="SUPFAM" id="SSF90112">
    <property type="entry name" value="Neurotransmitter-gated ion-channel transmembrane pore"/>
    <property type="match status" value="1"/>
</dbReference>
<keyword evidence="10" id="KW-1185">Reference proteome</keyword>
<dbReference type="RefSeq" id="XP_022290202.1">
    <property type="nucleotide sequence ID" value="XM_022434494.1"/>
</dbReference>
<organism evidence="10 11">
    <name type="scientific">Crassostrea virginica</name>
    <name type="common">Eastern oyster</name>
    <dbReference type="NCBI Taxonomy" id="6565"/>
    <lineage>
        <taxon>Eukaryota</taxon>
        <taxon>Metazoa</taxon>
        <taxon>Spiralia</taxon>
        <taxon>Lophotrochozoa</taxon>
        <taxon>Mollusca</taxon>
        <taxon>Bivalvia</taxon>
        <taxon>Autobranchia</taxon>
        <taxon>Pteriomorphia</taxon>
        <taxon>Ostreida</taxon>
        <taxon>Ostreoidea</taxon>
        <taxon>Ostreidae</taxon>
        <taxon>Crassostrea</taxon>
    </lineage>
</organism>
<keyword evidence="3 6" id="KW-1133">Transmembrane helix</keyword>
<feature type="signal peptide" evidence="7">
    <location>
        <begin position="1"/>
        <end position="18"/>
    </location>
</feature>
<evidence type="ECO:0000256" key="5">
    <source>
        <dbReference type="SAM" id="MobiDB-lite"/>
    </source>
</evidence>
<sequence length="410" mass="46747">MTTVTIILTLCILHQVRGQTPQQVKGLVDSLMTNYDKRIRPVADQSLPVILDVSLNLISIIGTDEVNEKLETSGYLTIQWEDSLLTWDPSANDEVYRIFLPQNDIWKPDIVLGNGFKKFEEFGGSFYYVEIQSFGNVYWKPFQVFETNCAFDTTYFPYDKEVCEIVFVVWSYTVLEVEIRKSAEGIDLMEYKESGVWEITHTDVQVSKESIESRVVFSIHIKRKPLYYILNIILPILLLGLLTILVFVLPADSGEKMSYAMTVFLSFAVFLTIVNTILPVSSETTPLLSIYLLLQMTMGVLVLFLTALQIRLHQRDESIPMCKGFKVMVRLVKILRCSRSCGSTKAPKVCPSPEKGEGYKDSPETEEGRSLEQVEWKDVSSAIDFLAFWGFLALYLSITAYLFVTIIFHS</sequence>
<proteinExistence type="predicted"/>
<dbReference type="CDD" id="cd18989">
    <property type="entry name" value="LGIC_ECD_cation"/>
    <property type="match status" value="1"/>
</dbReference>
<keyword evidence="7" id="KW-0732">Signal</keyword>
<dbReference type="InterPro" id="IPR006029">
    <property type="entry name" value="Neurotrans-gated_channel_TM"/>
</dbReference>
<dbReference type="GO" id="GO:0005230">
    <property type="term" value="F:extracellular ligand-gated monoatomic ion channel activity"/>
    <property type="evidence" value="ECO:0007669"/>
    <property type="project" value="InterPro"/>
</dbReference>
<dbReference type="Pfam" id="PF02931">
    <property type="entry name" value="Neur_chan_LBD"/>
    <property type="match status" value="1"/>
</dbReference>
<feature type="region of interest" description="Disordered" evidence="5">
    <location>
        <begin position="342"/>
        <end position="369"/>
    </location>
</feature>
<reference evidence="11" key="1">
    <citation type="submission" date="2025-08" db="UniProtKB">
        <authorList>
            <consortium name="RefSeq"/>
        </authorList>
    </citation>
    <scope>IDENTIFICATION</scope>
    <source>
        <tissue evidence="11">Whole sample</tissue>
    </source>
</reference>